<evidence type="ECO:0000259" key="7">
    <source>
        <dbReference type="Pfam" id="PF04542"/>
    </source>
</evidence>
<dbReference type="InterPro" id="IPR013249">
    <property type="entry name" value="RNA_pol_sigma70_r4_t2"/>
</dbReference>
<dbReference type="InterPro" id="IPR014284">
    <property type="entry name" value="RNA_pol_sigma-70_dom"/>
</dbReference>
<dbReference type="RefSeq" id="WP_132002383.1">
    <property type="nucleotide sequence ID" value="NZ_JABUHM010000001.1"/>
</dbReference>
<keyword evidence="10" id="KW-1185">Reference proteome</keyword>
<keyword evidence="5 6" id="KW-0804">Transcription</keyword>
<evidence type="ECO:0000313" key="10">
    <source>
        <dbReference type="Proteomes" id="UP000295689"/>
    </source>
</evidence>
<keyword evidence="3 6" id="KW-0731">Sigma factor</keyword>
<dbReference type="PROSITE" id="PS01063">
    <property type="entry name" value="SIGMA70_ECF"/>
    <property type="match status" value="1"/>
</dbReference>
<name>A0A4R2BMN8_9BACI</name>
<dbReference type="EMBL" id="SLVV01000002">
    <property type="protein sequence ID" value="TCN27459.1"/>
    <property type="molecule type" value="Genomic_DNA"/>
</dbReference>
<dbReference type="InterPro" id="IPR039425">
    <property type="entry name" value="RNA_pol_sigma-70-like"/>
</dbReference>
<dbReference type="PANTHER" id="PTHR43133:SF8">
    <property type="entry name" value="RNA POLYMERASE SIGMA FACTOR HI_1459-RELATED"/>
    <property type="match status" value="1"/>
</dbReference>
<evidence type="ECO:0000259" key="8">
    <source>
        <dbReference type="Pfam" id="PF08281"/>
    </source>
</evidence>
<evidence type="ECO:0000256" key="1">
    <source>
        <dbReference type="ARBA" id="ARBA00010641"/>
    </source>
</evidence>
<dbReference type="GO" id="GO:0016987">
    <property type="term" value="F:sigma factor activity"/>
    <property type="evidence" value="ECO:0007669"/>
    <property type="project" value="UniProtKB-KW"/>
</dbReference>
<dbReference type="GO" id="GO:0006950">
    <property type="term" value="P:response to stress"/>
    <property type="evidence" value="ECO:0007669"/>
    <property type="project" value="UniProtKB-ARBA"/>
</dbReference>
<dbReference type="Proteomes" id="UP000295689">
    <property type="component" value="Unassembled WGS sequence"/>
</dbReference>
<dbReference type="SUPFAM" id="SSF88659">
    <property type="entry name" value="Sigma3 and sigma4 domains of RNA polymerase sigma factors"/>
    <property type="match status" value="1"/>
</dbReference>
<dbReference type="GO" id="GO:0003677">
    <property type="term" value="F:DNA binding"/>
    <property type="evidence" value="ECO:0007669"/>
    <property type="project" value="UniProtKB-KW"/>
</dbReference>
<dbReference type="InterPro" id="IPR036388">
    <property type="entry name" value="WH-like_DNA-bd_sf"/>
</dbReference>
<dbReference type="SUPFAM" id="SSF88946">
    <property type="entry name" value="Sigma2 domain of RNA polymerase sigma factors"/>
    <property type="match status" value="1"/>
</dbReference>
<dbReference type="PANTHER" id="PTHR43133">
    <property type="entry name" value="RNA POLYMERASE ECF-TYPE SIGMA FACTO"/>
    <property type="match status" value="1"/>
</dbReference>
<dbReference type="Pfam" id="PF04542">
    <property type="entry name" value="Sigma70_r2"/>
    <property type="match status" value="1"/>
</dbReference>
<evidence type="ECO:0000313" key="9">
    <source>
        <dbReference type="EMBL" id="TCN27459.1"/>
    </source>
</evidence>
<dbReference type="InterPro" id="IPR007627">
    <property type="entry name" value="RNA_pol_sigma70_r2"/>
</dbReference>
<dbReference type="NCBIfam" id="TIGR02937">
    <property type="entry name" value="sigma70-ECF"/>
    <property type="match status" value="1"/>
</dbReference>
<dbReference type="Gene3D" id="1.10.10.10">
    <property type="entry name" value="Winged helix-like DNA-binding domain superfamily/Winged helix DNA-binding domain"/>
    <property type="match status" value="1"/>
</dbReference>
<sequence>MSMNDLASLYRKFYPMIFKIGYAMTRDKYYAEDIVQDTFLKAIKKADTIKENEKVGAWLAVIARRTAIDFLRKEKNKPCMLIETEHLDWLGKETNQNVEEEVEAEFLTAEINEAIGKLSINYHDVMLLKMRYGFNDQEIADILELNFSTVKTRIFRARQKLKLMINEQVSA</sequence>
<dbReference type="Pfam" id="PF08281">
    <property type="entry name" value="Sigma70_r4_2"/>
    <property type="match status" value="1"/>
</dbReference>
<proteinExistence type="inferred from homology"/>
<evidence type="ECO:0000256" key="3">
    <source>
        <dbReference type="ARBA" id="ARBA00023082"/>
    </source>
</evidence>
<gene>
    <name evidence="9" type="ORF">EV146_102412</name>
</gene>
<comment type="caution">
    <text evidence="9">The sequence shown here is derived from an EMBL/GenBank/DDBJ whole genome shotgun (WGS) entry which is preliminary data.</text>
</comment>
<dbReference type="CDD" id="cd06171">
    <property type="entry name" value="Sigma70_r4"/>
    <property type="match status" value="1"/>
</dbReference>
<evidence type="ECO:0000256" key="4">
    <source>
        <dbReference type="ARBA" id="ARBA00023125"/>
    </source>
</evidence>
<feature type="domain" description="RNA polymerase sigma factor 70 region 4 type 2" evidence="8">
    <location>
        <begin position="110"/>
        <end position="161"/>
    </location>
</feature>
<reference evidence="9 10" key="1">
    <citation type="journal article" date="2015" name="Stand. Genomic Sci.">
        <title>Genomic Encyclopedia of Bacterial and Archaeal Type Strains, Phase III: the genomes of soil and plant-associated and newly described type strains.</title>
        <authorList>
            <person name="Whitman W.B."/>
            <person name="Woyke T."/>
            <person name="Klenk H.P."/>
            <person name="Zhou Y."/>
            <person name="Lilburn T.G."/>
            <person name="Beck B.J."/>
            <person name="De Vos P."/>
            <person name="Vandamme P."/>
            <person name="Eisen J.A."/>
            <person name="Garrity G."/>
            <person name="Hugenholtz P."/>
            <person name="Kyrpides N.C."/>
        </authorList>
    </citation>
    <scope>NUCLEOTIDE SEQUENCE [LARGE SCALE GENOMIC DNA]</scope>
    <source>
        <strain evidence="9 10">CV53</strain>
    </source>
</reference>
<evidence type="ECO:0000256" key="5">
    <source>
        <dbReference type="ARBA" id="ARBA00023163"/>
    </source>
</evidence>
<protein>
    <recommendedName>
        <fullName evidence="6">RNA polymerase sigma factor</fullName>
    </recommendedName>
</protein>
<evidence type="ECO:0000256" key="2">
    <source>
        <dbReference type="ARBA" id="ARBA00023015"/>
    </source>
</evidence>
<dbReference type="InterPro" id="IPR013324">
    <property type="entry name" value="RNA_pol_sigma_r3/r4-like"/>
</dbReference>
<dbReference type="AlphaFoldDB" id="A0A4R2BMN8"/>
<keyword evidence="4 6" id="KW-0238">DNA-binding</keyword>
<dbReference type="InterPro" id="IPR000838">
    <property type="entry name" value="RNA_pol_sigma70_ECF_CS"/>
</dbReference>
<comment type="similarity">
    <text evidence="1 6">Belongs to the sigma-70 factor family. ECF subfamily.</text>
</comment>
<feature type="domain" description="RNA polymerase sigma-70 region 2" evidence="7">
    <location>
        <begin position="9"/>
        <end position="75"/>
    </location>
</feature>
<dbReference type="GO" id="GO:0006352">
    <property type="term" value="P:DNA-templated transcription initiation"/>
    <property type="evidence" value="ECO:0007669"/>
    <property type="project" value="InterPro"/>
</dbReference>
<accession>A0A4R2BMN8</accession>
<dbReference type="Gene3D" id="1.10.1740.10">
    <property type="match status" value="1"/>
</dbReference>
<organism evidence="9 10">
    <name type="scientific">Mesobacillus foraminis</name>
    <dbReference type="NCBI Taxonomy" id="279826"/>
    <lineage>
        <taxon>Bacteria</taxon>
        <taxon>Bacillati</taxon>
        <taxon>Bacillota</taxon>
        <taxon>Bacilli</taxon>
        <taxon>Bacillales</taxon>
        <taxon>Bacillaceae</taxon>
        <taxon>Mesobacillus</taxon>
    </lineage>
</organism>
<dbReference type="InterPro" id="IPR013325">
    <property type="entry name" value="RNA_pol_sigma_r2"/>
</dbReference>
<keyword evidence="2 6" id="KW-0805">Transcription regulation</keyword>
<evidence type="ECO:0000256" key="6">
    <source>
        <dbReference type="RuleBase" id="RU000716"/>
    </source>
</evidence>